<dbReference type="AlphaFoldDB" id="A0A8J2KNB5"/>
<reference evidence="3" key="1">
    <citation type="submission" date="2021-06" db="EMBL/GenBank/DDBJ databases">
        <authorList>
            <person name="Hodson N. C."/>
            <person name="Mongue J. A."/>
            <person name="Jaron S. K."/>
        </authorList>
    </citation>
    <scope>NUCLEOTIDE SEQUENCE</scope>
</reference>
<evidence type="ECO:0000313" key="3">
    <source>
        <dbReference type="EMBL" id="CAG7818190.1"/>
    </source>
</evidence>
<keyword evidence="1" id="KW-1133">Transmembrane helix</keyword>
<evidence type="ECO:0000256" key="1">
    <source>
        <dbReference type="SAM" id="Phobius"/>
    </source>
</evidence>
<dbReference type="Proteomes" id="UP000708208">
    <property type="component" value="Unassembled WGS sequence"/>
</dbReference>
<name>A0A8J2KNB5_9HEXA</name>
<feature type="chain" id="PRO_5035184101" evidence="2">
    <location>
        <begin position="22"/>
        <end position="765"/>
    </location>
</feature>
<feature type="transmembrane region" description="Helical" evidence="1">
    <location>
        <begin position="717"/>
        <end position="735"/>
    </location>
</feature>
<feature type="transmembrane region" description="Helical" evidence="1">
    <location>
        <begin position="372"/>
        <end position="405"/>
    </location>
</feature>
<organism evidence="3 4">
    <name type="scientific">Allacma fusca</name>
    <dbReference type="NCBI Taxonomy" id="39272"/>
    <lineage>
        <taxon>Eukaryota</taxon>
        <taxon>Metazoa</taxon>
        <taxon>Ecdysozoa</taxon>
        <taxon>Arthropoda</taxon>
        <taxon>Hexapoda</taxon>
        <taxon>Collembola</taxon>
        <taxon>Symphypleona</taxon>
        <taxon>Sminthuridae</taxon>
        <taxon>Allacma</taxon>
    </lineage>
</organism>
<evidence type="ECO:0000256" key="2">
    <source>
        <dbReference type="SAM" id="SignalP"/>
    </source>
</evidence>
<feature type="signal peptide" evidence="2">
    <location>
        <begin position="1"/>
        <end position="21"/>
    </location>
</feature>
<protein>
    <submittedName>
        <fullName evidence="3">Uncharacterized protein</fullName>
    </submittedName>
</protein>
<keyword evidence="2" id="KW-0732">Signal</keyword>
<gene>
    <name evidence="3" type="ORF">AFUS01_LOCUS28711</name>
</gene>
<keyword evidence="1" id="KW-0812">Transmembrane</keyword>
<feature type="transmembrane region" description="Helical" evidence="1">
    <location>
        <begin position="426"/>
        <end position="446"/>
    </location>
</feature>
<keyword evidence="1" id="KW-0472">Membrane</keyword>
<evidence type="ECO:0000313" key="4">
    <source>
        <dbReference type="Proteomes" id="UP000708208"/>
    </source>
</evidence>
<comment type="caution">
    <text evidence="3">The sequence shown here is derived from an EMBL/GenBank/DDBJ whole genome shotgun (WGS) entry which is preliminary data.</text>
</comment>
<accession>A0A8J2KNB5</accession>
<proteinExistence type="predicted"/>
<sequence>MEFQSIFVISVMALNFGAAKGQKDDPMLISNILETYESCLIRLVSFTPLILFDYSKLSQPVQILNYPLKHKLIEGDLNVLAHRTLGNDSMSMKCFVFILLSDWQGFDELYVHGNPFVNMGGYGMQNLELLMEVSSVLKPHFYFLYWDDPTFFRDIKFRTFGGKYRNVPQAARLISPIFLLQYTKIGKRGNTMYFVKEGWFFCPFCRIPSEGEGSSLEDSIGIITEFNCSISPNCMTTLLTTYEITVLNPQNFQWLFVAHDELHIAERIKTFVFYEFVNNETISKDILTTSIFPCERCPVFTITSEVILQDNADARHLYSAVLKSNEFLPLGTKNLFNFVTSEGVREVKTTFEIFLTPFEWRVWAGVSLSASITVLLCIGITICFGVGSCMTTSLEILFWIYACLVEKEMIDFPFKVREEDKMSVGRSLKILIFVWLLAGTILTNGYKGILKSNFALPFPFETNYTELRQLQNFTWYLPLESCPSFPEFDEWYTYERRIYMQNTNMYRKNMKLTNLNLKLYDDWIASYMVYKIMAEEKYQQKAEYLYDRIYNTFYYCKNDTEYIIRTYLNESMTALVTSSTTLNSYWQNFRKYMQISKLKFSHNGRVKTDGLTSISGVYITTGMDHYHNWAAHRMKTLLQNGILWLWDREERERLGAGPDETYLLLEDSAIAKPLSFTDSDVHLIFYIYFVALTICIGGLVGEVFVKGKFCSGIFLPYYESFCGILKAGLLFSWVYSVSICNNINSKAVSNLRVFKRKTFGSVALA</sequence>
<dbReference type="EMBL" id="CAJVCH010413782">
    <property type="protein sequence ID" value="CAG7818190.1"/>
    <property type="molecule type" value="Genomic_DNA"/>
</dbReference>
<keyword evidence="4" id="KW-1185">Reference proteome</keyword>
<feature type="transmembrane region" description="Helical" evidence="1">
    <location>
        <begin position="683"/>
        <end position="705"/>
    </location>
</feature>